<protein>
    <submittedName>
        <fullName evidence="3">MOSC domain-containing protein YiiM</fullName>
    </submittedName>
</protein>
<name>A0A1G7DI08_9ACTN</name>
<dbReference type="PROSITE" id="PS51340">
    <property type="entry name" value="MOSC"/>
    <property type="match status" value="1"/>
</dbReference>
<dbReference type="InterPro" id="IPR052353">
    <property type="entry name" value="Benzoxazolinone_Detox_Enz"/>
</dbReference>
<dbReference type="PANTHER" id="PTHR30212">
    <property type="entry name" value="PROTEIN YIIM"/>
    <property type="match status" value="1"/>
</dbReference>
<dbReference type="PANTHER" id="PTHR30212:SF2">
    <property type="entry name" value="PROTEIN YIIM"/>
    <property type="match status" value="1"/>
</dbReference>
<sequence length="213" mass="23257">MNVGRPRPNLWKPGTEFTGIDKRPVAGPVRVAPPGPKGTGAVGLEGDRAGDVDHHGGDDQAVYAYAGEDYAHFNALTGREFGPGAFGENLTTAGYDVNAARIGERWAGPGGLVLQVTCARTPCGTFRGWIEERGWLKTFTREARPGPYLRVVEPGHVEQDTELEVVHRPDLDLTVAMYFRAMMGERDLIPRLLESPDIPPSEIGYLRGRYDEG</sequence>
<dbReference type="EMBL" id="FNAD01000025">
    <property type="protein sequence ID" value="SDE51172.1"/>
    <property type="molecule type" value="Genomic_DNA"/>
</dbReference>
<evidence type="ECO:0000259" key="2">
    <source>
        <dbReference type="PROSITE" id="PS51340"/>
    </source>
</evidence>
<evidence type="ECO:0000313" key="4">
    <source>
        <dbReference type="Proteomes" id="UP000198949"/>
    </source>
</evidence>
<dbReference type="AlphaFoldDB" id="A0A1G7DI08"/>
<dbReference type="InterPro" id="IPR011037">
    <property type="entry name" value="Pyrv_Knase-like_insert_dom_sf"/>
</dbReference>
<dbReference type="Gene3D" id="2.40.33.20">
    <property type="entry name" value="PK beta-barrel domain-like"/>
    <property type="match status" value="1"/>
</dbReference>
<dbReference type="GO" id="GO:0003824">
    <property type="term" value="F:catalytic activity"/>
    <property type="evidence" value="ECO:0007669"/>
    <property type="project" value="InterPro"/>
</dbReference>
<dbReference type="InterPro" id="IPR005302">
    <property type="entry name" value="MoCF_Sase_C"/>
</dbReference>
<gene>
    <name evidence="3" type="ORF">SAMN05216270_12543</name>
</gene>
<evidence type="ECO:0000313" key="3">
    <source>
        <dbReference type="EMBL" id="SDE51172.1"/>
    </source>
</evidence>
<reference evidence="4" key="1">
    <citation type="submission" date="2016-10" db="EMBL/GenBank/DDBJ databases">
        <authorList>
            <person name="Varghese N."/>
            <person name="Submissions S."/>
        </authorList>
    </citation>
    <scope>NUCLEOTIDE SEQUENCE [LARGE SCALE GENOMIC DNA]</scope>
    <source>
        <strain evidence="4">CGMCC 4.3516</strain>
    </source>
</reference>
<proteinExistence type="predicted"/>
<keyword evidence="4" id="KW-1185">Reference proteome</keyword>
<dbReference type="SUPFAM" id="SSF50800">
    <property type="entry name" value="PK beta-barrel domain-like"/>
    <property type="match status" value="1"/>
</dbReference>
<dbReference type="GO" id="GO:0030170">
    <property type="term" value="F:pyridoxal phosphate binding"/>
    <property type="evidence" value="ECO:0007669"/>
    <property type="project" value="InterPro"/>
</dbReference>
<evidence type="ECO:0000256" key="1">
    <source>
        <dbReference type="SAM" id="MobiDB-lite"/>
    </source>
</evidence>
<dbReference type="Pfam" id="PF03473">
    <property type="entry name" value="MOSC"/>
    <property type="match status" value="1"/>
</dbReference>
<organism evidence="3 4">
    <name type="scientific">Glycomyces harbinensis</name>
    <dbReference type="NCBI Taxonomy" id="58114"/>
    <lineage>
        <taxon>Bacteria</taxon>
        <taxon>Bacillati</taxon>
        <taxon>Actinomycetota</taxon>
        <taxon>Actinomycetes</taxon>
        <taxon>Glycomycetales</taxon>
        <taxon>Glycomycetaceae</taxon>
        <taxon>Glycomyces</taxon>
    </lineage>
</organism>
<feature type="region of interest" description="Disordered" evidence="1">
    <location>
        <begin position="1"/>
        <end position="41"/>
    </location>
</feature>
<dbReference type="STRING" id="58114.SAMN05216270_12543"/>
<feature type="domain" description="MOSC" evidence="2">
    <location>
        <begin position="23"/>
        <end position="166"/>
    </location>
</feature>
<dbReference type="Proteomes" id="UP000198949">
    <property type="component" value="Unassembled WGS sequence"/>
</dbReference>
<dbReference type="GO" id="GO:0030151">
    <property type="term" value="F:molybdenum ion binding"/>
    <property type="evidence" value="ECO:0007669"/>
    <property type="project" value="InterPro"/>
</dbReference>
<accession>A0A1G7DI08</accession>